<dbReference type="EMBL" id="CP069213">
    <property type="protein sequence ID" value="QRH02402.1"/>
    <property type="molecule type" value="Genomic_DNA"/>
</dbReference>
<dbReference type="PROSITE" id="PS50005">
    <property type="entry name" value="TPR"/>
    <property type="match status" value="1"/>
</dbReference>
<dbReference type="Gene3D" id="1.25.40.10">
    <property type="entry name" value="Tetratricopeptide repeat domain"/>
    <property type="match status" value="1"/>
</dbReference>
<feature type="repeat" description="TPR" evidence="1">
    <location>
        <begin position="200"/>
        <end position="233"/>
    </location>
</feature>
<evidence type="ECO:0008006" key="4">
    <source>
        <dbReference type="Google" id="ProtNLM"/>
    </source>
</evidence>
<evidence type="ECO:0000256" key="1">
    <source>
        <dbReference type="PROSITE-ProRule" id="PRU00339"/>
    </source>
</evidence>
<gene>
    <name evidence="2" type="ORF">JQC75_02960</name>
</gene>
<sequence>MSQRAAVLVITLFLGGCAMGGLFMSYPAQIAQVKQALSGPAPLTPLTQLETELNGKDALLYAQEAGRVAQVGGDFKASQDYYRSAIAAYARFDDQATVSLSNLGANAGSLVLNDNVIPYRGPGFERVMVHQYQALNYLMQNDFEGALVEVRRANELQALEQKRYEKSKESVKAMANGTVDGEINRLGQQAGSVTSSFLNAYSYYTTGLIHELLGEENDAFIDYRKAAQIFPGNPYLEQDLVRLAKKLAMPQYQEFKDRFGEAKLPGKDDGQLILLLERDFVLAKQPLTVPFTINGNWQTVSLPTYGNSGPPSGTKSLAGLDTPLQPATIANLDALAINALKEYLPALLIRQAARVYAKSELTRSVESQSKKRRDEFDGAAVAMQIFNVLSEQADLRSWLTLPKQAQIGRRFVPQGHYSVTLGNVSKNIEIRPGQTTLIWAIDTGSNIRFYSINIKSKWN</sequence>
<evidence type="ECO:0000313" key="2">
    <source>
        <dbReference type="EMBL" id="QRH02402.1"/>
    </source>
</evidence>
<accession>A0ABX7G4Y5</accession>
<keyword evidence="1" id="KW-0802">TPR repeat</keyword>
<name>A0ABX7G4Y5_9GAMM</name>
<reference evidence="2 3" key="1">
    <citation type="journal article" date="2012" name="Antonie Van Leeuwenhoek">
        <title>Shewanella litorisediminis sp. nov., a gammaproteobacterium isolated from a tidal flat sediment.</title>
        <authorList>
            <person name="Lee M.H."/>
            <person name="Yoon J.H."/>
        </authorList>
    </citation>
    <scope>NUCLEOTIDE SEQUENCE [LARGE SCALE GENOMIC DNA]</scope>
    <source>
        <strain evidence="2 3">SMK1-12</strain>
    </source>
</reference>
<organism evidence="2 3">
    <name type="scientific">Shewanella litorisediminis</name>
    <dbReference type="NCBI Taxonomy" id="1173586"/>
    <lineage>
        <taxon>Bacteria</taxon>
        <taxon>Pseudomonadati</taxon>
        <taxon>Pseudomonadota</taxon>
        <taxon>Gammaproteobacteria</taxon>
        <taxon>Alteromonadales</taxon>
        <taxon>Shewanellaceae</taxon>
        <taxon>Shewanella</taxon>
    </lineage>
</organism>
<evidence type="ECO:0000313" key="3">
    <source>
        <dbReference type="Proteomes" id="UP000596252"/>
    </source>
</evidence>
<protein>
    <recommendedName>
        <fullName evidence="4">Tetratricopeptide TPR_2 repeat protein</fullName>
    </recommendedName>
</protein>
<keyword evidence="3" id="KW-1185">Reference proteome</keyword>
<dbReference type="Proteomes" id="UP000596252">
    <property type="component" value="Chromosome"/>
</dbReference>
<dbReference type="SUPFAM" id="SSF48452">
    <property type="entry name" value="TPR-like"/>
    <property type="match status" value="1"/>
</dbReference>
<proteinExistence type="predicted"/>
<dbReference type="PROSITE" id="PS51257">
    <property type="entry name" value="PROKAR_LIPOPROTEIN"/>
    <property type="match status" value="1"/>
</dbReference>
<dbReference type="InterPro" id="IPR019734">
    <property type="entry name" value="TPR_rpt"/>
</dbReference>
<dbReference type="InterPro" id="IPR011990">
    <property type="entry name" value="TPR-like_helical_dom_sf"/>
</dbReference>